<gene>
    <name evidence="2" type="ORF">PMYSY11_0125</name>
</gene>
<evidence type="ECO:0008006" key="3">
    <source>
        <dbReference type="Google" id="ProtNLM"/>
    </source>
</evidence>
<protein>
    <recommendedName>
        <fullName evidence="3">Integral membrane protein</fullName>
    </recommendedName>
</protein>
<reference evidence="2" key="1">
    <citation type="submission" date="2019-02" db="EMBL/GenBank/DDBJ databases">
        <authorList>
            <consortium name="Genoscope - CEA"/>
            <person name="William W."/>
        </authorList>
    </citation>
    <scope>NUCLEOTIDE SEQUENCE [LARGE SCALE GENOMIC DNA]</scope>
    <source>
        <strain evidence="2">YSy11</strain>
    </source>
</reference>
<keyword evidence="1" id="KW-0812">Transmembrane</keyword>
<feature type="transmembrane region" description="Helical" evidence="1">
    <location>
        <begin position="85"/>
        <end position="110"/>
    </location>
</feature>
<evidence type="ECO:0000256" key="1">
    <source>
        <dbReference type="SAM" id="Phobius"/>
    </source>
</evidence>
<accession>A0A653DXI9</accession>
<feature type="transmembrane region" description="Helical" evidence="1">
    <location>
        <begin position="54"/>
        <end position="73"/>
    </location>
</feature>
<sequence>MSYLLIKIIHLCAAAFFIGGVFFEVMILSRASSQLPAEARAQLSTALGARARKVMHWVVLALYGAGLALAWNYRAVLAHPFASSFSFLLSLKILFALSILGHFIVVVWLMRTGRSTPKRSRIIHLSVLTQMICIVVLAKSMMFAW</sequence>
<keyword evidence="1" id="KW-1133">Transmembrane helix</keyword>
<feature type="transmembrane region" description="Helical" evidence="1">
    <location>
        <begin position="122"/>
        <end position="144"/>
    </location>
</feature>
<evidence type="ECO:0000313" key="2">
    <source>
        <dbReference type="EMBL" id="VEV95172.1"/>
    </source>
</evidence>
<proteinExistence type="predicted"/>
<dbReference type="AlphaFoldDB" id="A0A653DXI9"/>
<dbReference type="InterPro" id="IPR007418">
    <property type="entry name" value="DUF474"/>
</dbReference>
<keyword evidence="1" id="KW-0472">Membrane</keyword>
<dbReference type="RefSeq" id="WP_069899261.1">
    <property type="nucleotide sequence ID" value="NZ_LR215729.2"/>
</dbReference>
<name>A0A653DXI9_9PSED</name>
<dbReference type="EMBL" id="LR215729">
    <property type="protein sequence ID" value="VEV95172.1"/>
    <property type="molecule type" value="Genomic_DNA"/>
</dbReference>
<organism evidence="2">
    <name type="scientific">Pseudomonas marincola</name>
    <dbReference type="NCBI Taxonomy" id="437900"/>
    <lineage>
        <taxon>Bacteria</taxon>
        <taxon>Pseudomonadati</taxon>
        <taxon>Pseudomonadota</taxon>
        <taxon>Gammaproteobacteria</taxon>
        <taxon>Pseudomonadales</taxon>
        <taxon>Pseudomonadaceae</taxon>
        <taxon>Pseudomonas</taxon>
    </lineage>
</organism>
<dbReference type="PIRSF" id="PIRSF015875">
    <property type="entry name" value="UCP015875"/>
    <property type="match status" value="1"/>
</dbReference>
<feature type="transmembrane region" description="Helical" evidence="1">
    <location>
        <begin position="6"/>
        <end position="28"/>
    </location>
</feature>